<evidence type="ECO:0000313" key="7">
    <source>
        <dbReference type="Ensembl" id="ENSATEP00000033076.2"/>
    </source>
</evidence>
<dbReference type="AlphaFoldDB" id="A0A3Q1KDN8"/>
<reference evidence="7" key="3">
    <citation type="submission" date="2025-09" db="UniProtKB">
        <authorList>
            <consortium name="Ensembl"/>
        </authorList>
    </citation>
    <scope>IDENTIFICATION</scope>
</reference>
<dbReference type="RefSeq" id="XP_026234518.1">
    <property type="nucleotide sequence ID" value="XM_026378733.1"/>
</dbReference>
<dbReference type="Pfam" id="PF06083">
    <property type="entry name" value="IL17"/>
    <property type="match status" value="1"/>
</dbReference>
<dbReference type="GeneID" id="113174652"/>
<evidence type="ECO:0000256" key="6">
    <source>
        <dbReference type="SAM" id="SignalP"/>
    </source>
</evidence>
<feature type="chain" id="PRO_5030080755" description="Interleukin 17c" evidence="6">
    <location>
        <begin position="25"/>
        <end position="165"/>
    </location>
</feature>
<evidence type="ECO:0000256" key="1">
    <source>
        <dbReference type="ARBA" id="ARBA00004613"/>
    </source>
</evidence>
<reference evidence="7" key="2">
    <citation type="submission" date="2025-08" db="UniProtKB">
        <authorList>
            <consortium name="Ensembl"/>
        </authorList>
    </citation>
    <scope>IDENTIFICATION</scope>
</reference>
<accession>A0A3Q1KDN8</accession>
<evidence type="ECO:0000256" key="3">
    <source>
        <dbReference type="ARBA" id="ARBA00022514"/>
    </source>
</evidence>
<evidence type="ECO:0008006" key="9">
    <source>
        <dbReference type="Google" id="ProtNLM"/>
    </source>
</evidence>
<dbReference type="InParanoid" id="A0A3Q1KDN8"/>
<keyword evidence="3" id="KW-0202">Cytokine</keyword>
<keyword evidence="8" id="KW-1185">Reference proteome</keyword>
<keyword evidence="5 6" id="KW-0732">Signal</keyword>
<reference evidence="7" key="1">
    <citation type="submission" date="2021-04" db="EMBL/GenBank/DDBJ databases">
        <authorList>
            <consortium name="Wellcome Sanger Institute Data Sharing"/>
        </authorList>
    </citation>
    <scope>NUCLEOTIDE SEQUENCE [LARGE SCALE GENOMIC DNA]</scope>
</reference>
<comment type="subcellular location">
    <subcellularLocation>
        <location evidence="1">Secreted</location>
    </subcellularLocation>
</comment>
<dbReference type="Ensembl" id="ENSATET00000033558.3">
    <property type="protein sequence ID" value="ENSATEP00000033076.2"/>
    <property type="gene ID" value="ENSATEG00000022791.3"/>
</dbReference>
<dbReference type="GO" id="GO:0005125">
    <property type="term" value="F:cytokine activity"/>
    <property type="evidence" value="ECO:0007669"/>
    <property type="project" value="UniProtKB-KW"/>
</dbReference>
<sequence length="165" mass="18612">MTWASLHMILLGSLLILSDHTSSAKKVSCISEDKLTKRTGGFLRKYWNKTSLSKILDAPQDAGTCEQAAMEMNGAVSSRALSPWRFHLDRDENRFPIEISFAECLCEGCIIKKRHEMAYNSVLVFAELMVLKKTPCPYDPTQHVVRKEFIKVPVACTCVVPKYAK</sequence>
<dbReference type="SUPFAM" id="SSF57501">
    <property type="entry name" value="Cystine-knot cytokines"/>
    <property type="match status" value="1"/>
</dbReference>
<evidence type="ECO:0000256" key="4">
    <source>
        <dbReference type="ARBA" id="ARBA00022525"/>
    </source>
</evidence>
<evidence type="ECO:0000256" key="2">
    <source>
        <dbReference type="ARBA" id="ARBA00007236"/>
    </source>
</evidence>
<protein>
    <recommendedName>
        <fullName evidence="9">Interleukin 17c</fullName>
    </recommendedName>
</protein>
<dbReference type="InterPro" id="IPR029034">
    <property type="entry name" value="Cystine-knot_cytokine"/>
</dbReference>
<dbReference type="Proteomes" id="UP000265040">
    <property type="component" value="Chromosome 3"/>
</dbReference>
<comment type="similarity">
    <text evidence="2">Belongs to the IL-17 family.</text>
</comment>
<dbReference type="Gene3D" id="2.10.90.10">
    <property type="entry name" value="Cystine-knot cytokines"/>
    <property type="match status" value="1"/>
</dbReference>
<feature type="signal peptide" evidence="6">
    <location>
        <begin position="1"/>
        <end position="24"/>
    </location>
</feature>
<proteinExistence type="inferred from homology"/>
<dbReference type="PRINTS" id="PR01932">
    <property type="entry name" value="INTRLEUKIN17"/>
</dbReference>
<dbReference type="GO" id="GO:0006954">
    <property type="term" value="P:inflammatory response"/>
    <property type="evidence" value="ECO:0007669"/>
    <property type="project" value="InterPro"/>
</dbReference>
<dbReference type="InterPro" id="IPR020440">
    <property type="entry name" value="IL-17_chr"/>
</dbReference>
<dbReference type="OrthoDB" id="6038945at2759"/>
<evidence type="ECO:0000313" key="8">
    <source>
        <dbReference type="Proteomes" id="UP000265040"/>
    </source>
</evidence>
<name>A0A3Q1KDN8_ANATE</name>
<keyword evidence="4" id="KW-0964">Secreted</keyword>
<organism evidence="7 8">
    <name type="scientific">Anabas testudineus</name>
    <name type="common">Climbing perch</name>
    <name type="synonym">Anthias testudineus</name>
    <dbReference type="NCBI Taxonomy" id="64144"/>
    <lineage>
        <taxon>Eukaryota</taxon>
        <taxon>Metazoa</taxon>
        <taxon>Chordata</taxon>
        <taxon>Craniata</taxon>
        <taxon>Vertebrata</taxon>
        <taxon>Euteleostomi</taxon>
        <taxon>Actinopterygii</taxon>
        <taxon>Neopterygii</taxon>
        <taxon>Teleostei</taxon>
        <taxon>Neoteleostei</taxon>
        <taxon>Acanthomorphata</taxon>
        <taxon>Anabantaria</taxon>
        <taxon>Anabantiformes</taxon>
        <taxon>Anabantoidei</taxon>
        <taxon>Anabantidae</taxon>
        <taxon>Anabas</taxon>
    </lineage>
</organism>
<dbReference type="InterPro" id="IPR010345">
    <property type="entry name" value="IL-17_fam"/>
</dbReference>
<dbReference type="GeneTree" id="ENSGT00940000161887"/>
<dbReference type="GO" id="GO:0005615">
    <property type="term" value="C:extracellular space"/>
    <property type="evidence" value="ECO:0007669"/>
    <property type="project" value="UniProtKB-KW"/>
</dbReference>
<evidence type="ECO:0000256" key="5">
    <source>
        <dbReference type="ARBA" id="ARBA00022729"/>
    </source>
</evidence>